<protein>
    <submittedName>
        <fullName evidence="4">Type II and III secretion system protein</fullName>
    </submittedName>
</protein>
<feature type="domain" description="Type II/III secretion system secretin-like" evidence="3">
    <location>
        <begin position="231"/>
        <end position="383"/>
    </location>
</feature>
<evidence type="ECO:0000256" key="1">
    <source>
        <dbReference type="RuleBase" id="RU004003"/>
    </source>
</evidence>
<dbReference type="Proteomes" id="UP000315901">
    <property type="component" value="Unassembled WGS sequence"/>
</dbReference>
<evidence type="ECO:0000313" key="5">
    <source>
        <dbReference type="Proteomes" id="UP000315901"/>
    </source>
</evidence>
<dbReference type="PRINTS" id="PR00811">
    <property type="entry name" value="BCTERIALGSPD"/>
</dbReference>
<keyword evidence="2" id="KW-0732">Signal</keyword>
<keyword evidence="5" id="KW-1185">Reference proteome</keyword>
<sequence length="388" mass="43386">MRCLFLCCLLTLAPHLGALDLFARNQPLREVLPPIAAELGRSVIIDESIDANLTLVLRNVNYQQMLTAVALQLDLLLLWQDDIAVLRPKPAVMPHHEEQMSACQERVWLFKHAKVKAVGALLQQFQPDLAMVVDERTNGIWLRDCAADSRLPELIQWLDSPVKQIEIAAQIAQVRHSQNQQQGARWWLEGVDDKGRGVRLDSDFAGIGSPFNLEALATVDGRELTLALDWLENNGEGEVISRPKIVTSEGQAARIESGTEVPYQVRQEDRTAVEFRQAGLTLEVTPYVKDGDTLLLDLNIHQDAVGELVNGVPSIETNHLSTQVHVADGATLVLGGIYREESLTSESKVPLLGDLPFLGRWFRYQQRHEEKVELVVFITPKLLQKTVN</sequence>
<comment type="caution">
    <text evidence="4">The sequence shown here is derived from an EMBL/GenBank/DDBJ whole genome shotgun (WGS) entry which is preliminary data.</text>
</comment>
<proteinExistence type="inferred from homology"/>
<dbReference type="PANTHER" id="PTHR30604">
    <property type="entry name" value="PROTEIN TRANSPORT PROTEIN HOFQ"/>
    <property type="match status" value="1"/>
</dbReference>
<accession>A0A501X143</accession>
<name>A0A501X143_9GAMM</name>
<dbReference type="InterPro" id="IPR001775">
    <property type="entry name" value="GspD/PilQ"/>
</dbReference>
<feature type="signal peptide" evidence="2">
    <location>
        <begin position="1"/>
        <end position="18"/>
    </location>
</feature>
<dbReference type="Gene3D" id="3.55.50.30">
    <property type="match status" value="1"/>
</dbReference>
<dbReference type="InterPro" id="IPR051808">
    <property type="entry name" value="Type_IV_pilus_biogenesis"/>
</dbReference>
<dbReference type="Pfam" id="PF00263">
    <property type="entry name" value="Secretin"/>
    <property type="match status" value="1"/>
</dbReference>
<dbReference type="GO" id="GO:0009306">
    <property type="term" value="P:protein secretion"/>
    <property type="evidence" value="ECO:0007669"/>
    <property type="project" value="InterPro"/>
</dbReference>
<evidence type="ECO:0000256" key="2">
    <source>
        <dbReference type="SAM" id="SignalP"/>
    </source>
</evidence>
<feature type="chain" id="PRO_5021245285" evidence="2">
    <location>
        <begin position="19"/>
        <end position="388"/>
    </location>
</feature>
<organism evidence="4 5">
    <name type="scientific">Maribrevibacterium harenarium</name>
    <dbReference type="NCBI Taxonomy" id="2589817"/>
    <lineage>
        <taxon>Bacteria</taxon>
        <taxon>Pseudomonadati</taxon>
        <taxon>Pseudomonadota</taxon>
        <taxon>Gammaproteobacteria</taxon>
        <taxon>Oceanospirillales</taxon>
        <taxon>Oceanospirillaceae</taxon>
        <taxon>Maribrevibacterium</taxon>
    </lineage>
</organism>
<dbReference type="PANTHER" id="PTHR30604:SF1">
    <property type="entry name" value="DNA UTILIZATION PROTEIN HOFQ"/>
    <property type="match status" value="1"/>
</dbReference>
<evidence type="ECO:0000259" key="3">
    <source>
        <dbReference type="Pfam" id="PF00263"/>
    </source>
</evidence>
<dbReference type="RefSeq" id="WP_140587774.1">
    <property type="nucleotide sequence ID" value="NZ_VFRR01000007.1"/>
</dbReference>
<dbReference type="AlphaFoldDB" id="A0A501X143"/>
<reference evidence="4 5" key="1">
    <citation type="submission" date="2019-06" db="EMBL/GenBank/DDBJ databases">
        <title>A novel bacterium of genus Marinomonas, isolated from coastal sand.</title>
        <authorList>
            <person name="Huang H."/>
            <person name="Mo K."/>
            <person name="Hu Y."/>
        </authorList>
    </citation>
    <scope>NUCLEOTIDE SEQUENCE [LARGE SCALE GENOMIC DNA]</scope>
    <source>
        <strain evidence="4 5">HB171799</strain>
    </source>
</reference>
<evidence type="ECO:0000313" key="4">
    <source>
        <dbReference type="EMBL" id="TPE54131.1"/>
    </source>
</evidence>
<dbReference type="EMBL" id="VFRR01000007">
    <property type="protein sequence ID" value="TPE54131.1"/>
    <property type="molecule type" value="Genomic_DNA"/>
</dbReference>
<gene>
    <name evidence="4" type="ORF">FJM67_05830</name>
</gene>
<comment type="similarity">
    <text evidence="1">Belongs to the bacterial secretin family.</text>
</comment>
<dbReference type="InterPro" id="IPR004846">
    <property type="entry name" value="T2SS/T3SS_dom"/>
</dbReference>
<dbReference type="OrthoDB" id="9779724at2"/>